<proteinExistence type="predicted"/>
<feature type="transmembrane region" description="Helical" evidence="6">
    <location>
        <begin position="20"/>
        <end position="46"/>
    </location>
</feature>
<feature type="transmembrane region" description="Helical" evidence="6">
    <location>
        <begin position="393"/>
        <end position="418"/>
    </location>
</feature>
<keyword evidence="4 6" id="KW-0472">Membrane</keyword>
<dbReference type="AlphaFoldDB" id="A0A6A6PQV3"/>
<feature type="transmembrane region" description="Helical" evidence="6">
    <location>
        <begin position="87"/>
        <end position="105"/>
    </location>
</feature>
<keyword evidence="3 6" id="KW-1133">Transmembrane helix</keyword>
<feature type="region of interest" description="Disordered" evidence="5">
    <location>
        <begin position="211"/>
        <end position="239"/>
    </location>
</feature>
<feature type="domain" description="Major facilitator superfamily (MFS) profile" evidence="7">
    <location>
        <begin position="21"/>
        <end position="490"/>
    </location>
</feature>
<dbReference type="InterPro" id="IPR020846">
    <property type="entry name" value="MFS_dom"/>
</dbReference>
<dbReference type="EMBL" id="MU001637">
    <property type="protein sequence ID" value="KAF2482071.1"/>
    <property type="molecule type" value="Genomic_DNA"/>
</dbReference>
<evidence type="ECO:0000256" key="2">
    <source>
        <dbReference type="ARBA" id="ARBA00022692"/>
    </source>
</evidence>
<evidence type="ECO:0000313" key="9">
    <source>
        <dbReference type="Proteomes" id="UP000799767"/>
    </source>
</evidence>
<evidence type="ECO:0000256" key="1">
    <source>
        <dbReference type="ARBA" id="ARBA00004141"/>
    </source>
</evidence>
<dbReference type="InterPro" id="IPR036259">
    <property type="entry name" value="MFS_trans_sf"/>
</dbReference>
<dbReference type="Proteomes" id="UP000799767">
    <property type="component" value="Unassembled WGS sequence"/>
</dbReference>
<gene>
    <name evidence="8" type="ORF">BDY17DRAFT_253477</name>
</gene>
<dbReference type="InterPro" id="IPR011701">
    <property type="entry name" value="MFS"/>
</dbReference>
<dbReference type="GO" id="GO:0005886">
    <property type="term" value="C:plasma membrane"/>
    <property type="evidence" value="ECO:0007669"/>
    <property type="project" value="TreeGrafter"/>
</dbReference>
<feature type="transmembrane region" description="Helical" evidence="6">
    <location>
        <begin position="439"/>
        <end position="459"/>
    </location>
</feature>
<evidence type="ECO:0000313" key="8">
    <source>
        <dbReference type="EMBL" id="KAF2482071.1"/>
    </source>
</evidence>
<dbReference type="Pfam" id="PF07690">
    <property type="entry name" value="MFS_1"/>
    <property type="match status" value="1"/>
</dbReference>
<feature type="transmembrane region" description="Helical" evidence="6">
    <location>
        <begin position="58"/>
        <end position="75"/>
    </location>
</feature>
<evidence type="ECO:0000256" key="5">
    <source>
        <dbReference type="SAM" id="MobiDB-lite"/>
    </source>
</evidence>
<organism evidence="8 9">
    <name type="scientific">Neohortaea acidophila</name>
    <dbReference type="NCBI Taxonomy" id="245834"/>
    <lineage>
        <taxon>Eukaryota</taxon>
        <taxon>Fungi</taxon>
        <taxon>Dikarya</taxon>
        <taxon>Ascomycota</taxon>
        <taxon>Pezizomycotina</taxon>
        <taxon>Dothideomycetes</taxon>
        <taxon>Dothideomycetidae</taxon>
        <taxon>Mycosphaerellales</taxon>
        <taxon>Teratosphaeriaceae</taxon>
        <taxon>Neohortaea</taxon>
    </lineage>
</organism>
<evidence type="ECO:0000256" key="6">
    <source>
        <dbReference type="SAM" id="Phobius"/>
    </source>
</evidence>
<feature type="transmembrane region" description="Helical" evidence="6">
    <location>
        <begin position="326"/>
        <end position="345"/>
    </location>
</feature>
<dbReference type="GO" id="GO:0022857">
    <property type="term" value="F:transmembrane transporter activity"/>
    <property type="evidence" value="ECO:0007669"/>
    <property type="project" value="InterPro"/>
</dbReference>
<keyword evidence="9" id="KW-1185">Reference proteome</keyword>
<feature type="transmembrane region" description="Helical" evidence="6">
    <location>
        <begin position="465"/>
        <end position="483"/>
    </location>
</feature>
<dbReference type="PANTHER" id="PTHR23502">
    <property type="entry name" value="MAJOR FACILITATOR SUPERFAMILY"/>
    <property type="match status" value="1"/>
</dbReference>
<feature type="transmembrane region" description="Helical" evidence="6">
    <location>
        <begin position="111"/>
        <end position="133"/>
    </location>
</feature>
<dbReference type="OrthoDB" id="268400at2759"/>
<sequence length="496" mass="54833">MPNPNDPNDPLRWSRSKKHVCFGAVCAFTFLTNFAIGGLAPAFYILSLEFHKTQTETSALLIWPILVLGLFNFFWVPMANYFGKRPVFVFASLLLSAAYLWGALAQSFESLLWSNIVAAFAGSSTEAVGAAMVNDLYFLHQRGNLMSFYVNSISGGNTIGPLICGFVITGTSWRWQKWIAFILTFINFLVVVFFVPETRYDRSGLLRVSTPASAPSLDDENAPPNLEKTPTTKSEAAEVSLERDSVPQVPVKTWRQELSLRSGRPKNTNLLKLFIRPLPLIVYPAVILSFLGYAVSLAWVVAINILNPFVLQAPPYNWRPDVNGLINIPALIGNLVGSWLGGWVVDRYSDWRSKKNGGIFQPETRLHLLFIPALIVPAGCLAFGYGVAETLNWTALFFGTGMVSVGLTFVPIATMTYVSDCYLPVNADALELVNGLKNIVAFGFLYGVLPWVTEAGYINAFGTQAGIYVLIMLLAIPVIIFGRQIRHATAQWRVIL</sequence>
<evidence type="ECO:0000256" key="4">
    <source>
        <dbReference type="ARBA" id="ARBA00023136"/>
    </source>
</evidence>
<dbReference type="SUPFAM" id="SSF103473">
    <property type="entry name" value="MFS general substrate transporter"/>
    <property type="match status" value="1"/>
</dbReference>
<keyword evidence="2 6" id="KW-0812">Transmembrane</keyword>
<evidence type="ECO:0000256" key="3">
    <source>
        <dbReference type="ARBA" id="ARBA00022989"/>
    </source>
</evidence>
<feature type="transmembrane region" description="Helical" evidence="6">
    <location>
        <begin position="175"/>
        <end position="195"/>
    </location>
</feature>
<evidence type="ECO:0000259" key="7">
    <source>
        <dbReference type="PROSITE" id="PS50850"/>
    </source>
</evidence>
<reference evidence="8" key="1">
    <citation type="journal article" date="2020" name="Stud. Mycol.">
        <title>101 Dothideomycetes genomes: a test case for predicting lifestyles and emergence of pathogens.</title>
        <authorList>
            <person name="Haridas S."/>
            <person name="Albert R."/>
            <person name="Binder M."/>
            <person name="Bloem J."/>
            <person name="Labutti K."/>
            <person name="Salamov A."/>
            <person name="Andreopoulos B."/>
            <person name="Baker S."/>
            <person name="Barry K."/>
            <person name="Bills G."/>
            <person name="Bluhm B."/>
            <person name="Cannon C."/>
            <person name="Castanera R."/>
            <person name="Culley D."/>
            <person name="Daum C."/>
            <person name="Ezra D."/>
            <person name="Gonzalez J."/>
            <person name="Henrissat B."/>
            <person name="Kuo A."/>
            <person name="Liang C."/>
            <person name="Lipzen A."/>
            <person name="Lutzoni F."/>
            <person name="Magnuson J."/>
            <person name="Mondo S."/>
            <person name="Nolan M."/>
            <person name="Ohm R."/>
            <person name="Pangilinan J."/>
            <person name="Park H.-J."/>
            <person name="Ramirez L."/>
            <person name="Alfaro M."/>
            <person name="Sun H."/>
            <person name="Tritt A."/>
            <person name="Yoshinaga Y."/>
            <person name="Zwiers L.-H."/>
            <person name="Turgeon B."/>
            <person name="Goodwin S."/>
            <person name="Spatafora J."/>
            <person name="Crous P."/>
            <person name="Grigoriev I."/>
        </authorList>
    </citation>
    <scope>NUCLEOTIDE SEQUENCE</scope>
    <source>
        <strain evidence="8">CBS 113389</strain>
    </source>
</reference>
<feature type="transmembrane region" description="Helical" evidence="6">
    <location>
        <begin position="366"/>
        <end position="387"/>
    </location>
</feature>
<dbReference type="PROSITE" id="PS50850">
    <property type="entry name" value="MFS"/>
    <property type="match status" value="1"/>
</dbReference>
<dbReference type="Gene3D" id="1.20.1250.20">
    <property type="entry name" value="MFS general substrate transporter like domains"/>
    <property type="match status" value="1"/>
</dbReference>
<feature type="transmembrane region" description="Helical" evidence="6">
    <location>
        <begin position="145"/>
        <end position="169"/>
    </location>
</feature>
<comment type="subcellular location">
    <subcellularLocation>
        <location evidence="1">Membrane</location>
        <topology evidence="1">Multi-pass membrane protein</topology>
    </subcellularLocation>
</comment>
<dbReference type="RefSeq" id="XP_033588641.1">
    <property type="nucleotide sequence ID" value="XM_033731345.1"/>
</dbReference>
<name>A0A6A6PQV3_9PEZI</name>
<accession>A0A6A6PQV3</accession>
<feature type="transmembrane region" description="Helical" evidence="6">
    <location>
        <begin position="280"/>
        <end position="306"/>
    </location>
</feature>
<dbReference type="PANTHER" id="PTHR23502:SF181">
    <property type="entry name" value="MAJOR FACILITATOR SUPERFAMILY (MFS) PROFILE DOMAIN-CONTAINING PROTEIN"/>
    <property type="match status" value="1"/>
</dbReference>
<dbReference type="GeneID" id="54472347"/>
<protein>
    <submittedName>
        <fullName evidence="8">Major facilitator superfamily domain-containing protein</fullName>
    </submittedName>
</protein>